<feature type="signal peptide" evidence="5">
    <location>
        <begin position="1"/>
        <end position="26"/>
    </location>
</feature>
<evidence type="ECO:0000256" key="3">
    <source>
        <dbReference type="ARBA" id="ARBA00022801"/>
    </source>
</evidence>
<dbReference type="Pfam" id="PF01839">
    <property type="entry name" value="FG-GAP"/>
    <property type="match status" value="6"/>
</dbReference>
<dbReference type="PROSITE" id="PS51470">
    <property type="entry name" value="FG_GAP"/>
    <property type="match status" value="1"/>
</dbReference>
<evidence type="ECO:0000313" key="6">
    <source>
        <dbReference type="EMBL" id="RAY15968.1"/>
    </source>
</evidence>
<evidence type="ECO:0008006" key="8">
    <source>
        <dbReference type="Google" id="ProtNLM"/>
    </source>
</evidence>
<dbReference type="InterPro" id="IPR013517">
    <property type="entry name" value="FG-GAP"/>
</dbReference>
<dbReference type="Gene3D" id="2.130.10.130">
    <property type="entry name" value="Integrin alpha, N-terminal"/>
    <property type="match status" value="3"/>
</dbReference>
<dbReference type="InterPro" id="IPR000413">
    <property type="entry name" value="Integrin_alpha"/>
</dbReference>
<keyword evidence="3" id="KW-0378">Hydrolase</keyword>
<dbReference type="GO" id="GO:0008305">
    <property type="term" value="C:integrin complex"/>
    <property type="evidence" value="ECO:0007669"/>
    <property type="project" value="InterPro"/>
</dbReference>
<keyword evidence="7" id="KW-1185">Reference proteome</keyword>
<evidence type="ECO:0000256" key="1">
    <source>
        <dbReference type="ARBA" id="ARBA00022729"/>
    </source>
</evidence>
<keyword evidence="2" id="KW-0677">Repeat</keyword>
<sequence length="505" mass="50540">MRYRLIASLTLGAAILVTIPAGSVNAATPAAPGDFNGDDIIDVAIGIPSQTIGGDVRAGAVVIARGRSGAPPNSGQYIHQDLPDVPGVAEPSDGYGEVLASADFDSDGYADLAMGVSQKNIGGFSNAGGLVVCYGSATGLSVTRCSAITQDSGSVFGGSEAEDHFGYSLAAGDLTGDGYADLVIGAPLEGIGTQHDAGAVKIVKGGASGLSGAIDLTQDSPNVPSSAEAGDRFGESLAVGDIDDDGHNDLVVGVNSEQIAGSSARGALNVLYGPFTDRPARGQVVDAADVPGAGEFLGTTLALGDFNGDDYTDIATGMGEQIVSGAGFAGQVAVFTGDRTGVSAGRVRTMHQDSPYVADGVEPEDAFGSAVAAGDFDGDGRDDLLVGIRGEDLGTTPATGAAQVFFGDPAKTITGAAQVWIHQDQPPVPSVNWAGDHFGWAVAAADVDGDGKDEALIGGPVNDDGAVWIVHLDGRALASSTLFGRAELGLTAGVRGDFFGQSLAP</sequence>
<dbReference type="SUPFAM" id="SSF69318">
    <property type="entry name" value="Integrin alpha N-terminal domain"/>
    <property type="match status" value="1"/>
</dbReference>
<dbReference type="PANTHER" id="PTHR23221:SF7">
    <property type="entry name" value="PHOSPHATIDYLINOSITOL-GLYCAN-SPECIFIC PHOSPHOLIPASE D"/>
    <property type="match status" value="1"/>
</dbReference>
<dbReference type="PRINTS" id="PR01185">
    <property type="entry name" value="INTEGRINA"/>
</dbReference>
<organism evidence="6 7">
    <name type="scientific">Actinomadura craniellae</name>
    <dbReference type="NCBI Taxonomy" id="2231787"/>
    <lineage>
        <taxon>Bacteria</taxon>
        <taxon>Bacillati</taxon>
        <taxon>Actinomycetota</taxon>
        <taxon>Actinomycetes</taxon>
        <taxon>Streptosporangiales</taxon>
        <taxon>Thermomonosporaceae</taxon>
        <taxon>Actinomadura</taxon>
    </lineage>
</organism>
<dbReference type="AlphaFoldDB" id="A0A365HAD7"/>
<dbReference type="InterPro" id="IPR028994">
    <property type="entry name" value="Integrin_alpha_N"/>
</dbReference>
<comment type="caution">
    <text evidence="6">The sequence shown here is derived from an EMBL/GenBank/DDBJ whole genome shotgun (WGS) entry which is preliminary data.</text>
</comment>
<dbReference type="SMART" id="SM00191">
    <property type="entry name" value="Int_alpha"/>
    <property type="match status" value="7"/>
</dbReference>
<evidence type="ECO:0000256" key="5">
    <source>
        <dbReference type="SAM" id="SignalP"/>
    </source>
</evidence>
<dbReference type="EMBL" id="QLYX01000003">
    <property type="protein sequence ID" value="RAY15968.1"/>
    <property type="molecule type" value="Genomic_DNA"/>
</dbReference>
<feature type="chain" id="PRO_5016719551" description="VCBS repeat-containing protein" evidence="5">
    <location>
        <begin position="27"/>
        <end position="505"/>
    </location>
</feature>
<dbReference type="PANTHER" id="PTHR23221">
    <property type="entry name" value="GLYCOSYLPHOSPHATIDYLINOSITOL PHOSPHOLIPASE D"/>
    <property type="match status" value="1"/>
</dbReference>
<evidence type="ECO:0000313" key="7">
    <source>
        <dbReference type="Proteomes" id="UP000251891"/>
    </source>
</evidence>
<proteinExistence type="predicted"/>
<protein>
    <recommendedName>
        <fullName evidence="8">VCBS repeat-containing protein</fullName>
    </recommendedName>
</protein>
<dbReference type="InterPro" id="IPR013519">
    <property type="entry name" value="Int_alpha_beta-p"/>
</dbReference>
<dbReference type="GO" id="GO:0016787">
    <property type="term" value="F:hydrolase activity"/>
    <property type="evidence" value="ECO:0007669"/>
    <property type="project" value="UniProtKB-KW"/>
</dbReference>
<name>A0A365HAD7_9ACTN</name>
<gene>
    <name evidence="6" type="ORF">DPM19_09485</name>
</gene>
<dbReference type="GO" id="GO:0007155">
    <property type="term" value="P:cell adhesion"/>
    <property type="evidence" value="ECO:0007669"/>
    <property type="project" value="InterPro"/>
</dbReference>
<keyword evidence="1 5" id="KW-0732">Signal</keyword>
<dbReference type="Proteomes" id="UP000251891">
    <property type="component" value="Unassembled WGS sequence"/>
</dbReference>
<accession>A0A365HAD7</accession>
<reference evidence="6 7" key="1">
    <citation type="submission" date="2018-06" db="EMBL/GenBank/DDBJ databases">
        <title>Actinomadura craniellae sp. nov. isolated from marine sponge Craniella sp.</title>
        <authorList>
            <person name="Li L."/>
            <person name="Xu Q.H."/>
            <person name="Lin H.W."/>
            <person name="Lu Y.H."/>
        </authorList>
    </citation>
    <scope>NUCLEOTIDE SEQUENCE [LARGE SCALE GENOMIC DNA]</scope>
    <source>
        <strain evidence="6 7">LHW63021</strain>
    </source>
</reference>
<keyword evidence="4" id="KW-0325">Glycoprotein</keyword>
<evidence type="ECO:0000256" key="4">
    <source>
        <dbReference type="ARBA" id="ARBA00023180"/>
    </source>
</evidence>
<evidence type="ECO:0000256" key="2">
    <source>
        <dbReference type="ARBA" id="ARBA00022737"/>
    </source>
</evidence>